<dbReference type="EMBL" id="JBHLZF010000002">
    <property type="protein sequence ID" value="MFB9898389.1"/>
    <property type="molecule type" value="Genomic_DNA"/>
</dbReference>
<evidence type="ECO:0000313" key="3">
    <source>
        <dbReference type="Proteomes" id="UP001589688"/>
    </source>
</evidence>
<comment type="caution">
    <text evidence="2">The sequence shown here is derived from an EMBL/GenBank/DDBJ whole genome shotgun (WGS) entry which is preliminary data.</text>
</comment>
<proteinExistence type="predicted"/>
<accession>A0ABV5ZP84</accession>
<dbReference type="RefSeq" id="WP_027953099.1">
    <property type="nucleotide sequence ID" value="NZ_JBHLZF010000002.1"/>
</dbReference>
<name>A0ABV5ZP84_9BACT</name>
<feature type="signal peptide" evidence="1">
    <location>
        <begin position="1"/>
        <end position="26"/>
    </location>
</feature>
<evidence type="ECO:0000313" key="2">
    <source>
        <dbReference type="EMBL" id="MFB9898389.1"/>
    </source>
</evidence>
<keyword evidence="3" id="KW-1185">Reference proteome</keyword>
<organism evidence="2 3">
    <name type="scientific">Hallella seregens ATCC 51272</name>
    <dbReference type="NCBI Taxonomy" id="1336250"/>
    <lineage>
        <taxon>Bacteria</taxon>
        <taxon>Pseudomonadati</taxon>
        <taxon>Bacteroidota</taxon>
        <taxon>Bacteroidia</taxon>
        <taxon>Bacteroidales</taxon>
        <taxon>Prevotellaceae</taxon>
        <taxon>Hallella</taxon>
    </lineage>
</organism>
<dbReference type="Proteomes" id="UP001589688">
    <property type="component" value="Unassembled WGS sequence"/>
</dbReference>
<gene>
    <name evidence="2" type="ORF">ACFFK8_11435</name>
</gene>
<sequence length="450" mass="48447">MKRFSTLHKAIMLLVAFAATALQAQAGSTWYAYYGQLTAWPTGAGEVYLSQDNQVAADQIQWGAQSETKFVSTMGSVYGFAKPAEGWILAGFSQAKFDENDQPVFNDSIATTANPGYLTVNNTVTDDPSGQGGSDSATVAGLMPLDPNGAFRALFTHVVARAANGQDELGTVKVSPVCNNIGDNVTLTATPSADFANTKFDRWTLNGQTVSTDATMQVAVTDTARYVAHFTSDDAETIDFGEGRLLMYYPGDATDVSIPTNVETWAFKADSMRLKSVDGNDNCTNPSTGGFNIPAANPFFVYGKGEATLVRRPAATPNVDPTSLNRWAATEVNVDTLDKLHSYYTLDVKNRVLKLAPAGTVLQPRTVYMALPDSVWDGSKQIDPVKLDAAPAMIYLSKGADVPNAISALAADKKKAVRRGIYTLDGRKVEAMKETGIYVFDGRKVAYRKK</sequence>
<keyword evidence="1" id="KW-0732">Signal</keyword>
<reference evidence="2 3" key="1">
    <citation type="submission" date="2024-09" db="EMBL/GenBank/DDBJ databases">
        <authorList>
            <person name="Sun Q."/>
            <person name="Mori K."/>
        </authorList>
    </citation>
    <scope>NUCLEOTIDE SEQUENCE [LARGE SCALE GENOMIC DNA]</scope>
    <source>
        <strain evidence="2 3">ATCC 51272</strain>
    </source>
</reference>
<feature type="chain" id="PRO_5047498922" evidence="1">
    <location>
        <begin position="27"/>
        <end position="450"/>
    </location>
</feature>
<protein>
    <submittedName>
        <fullName evidence="2">Pyrrolo-quinoline quinone</fullName>
    </submittedName>
</protein>
<evidence type="ECO:0000256" key="1">
    <source>
        <dbReference type="SAM" id="SignalP"/>
    </source>
</evidence>